<keyword evidence="13" id="KW-0812">Transmembrane</keyword>
<feature type="binding site" evidence="29">
    <location>
        <position position="291"/>
    </location>
    <ligand>
        <name>substrate</name>
    </ligand>
</feature>
<evidence type="ECO:0000256" key="10">
    <source>
        <dbReference type="ARBA" id="ARBA00022516"/>
    </source>
</evidence>
<evidence type="ECO:0000313" key="30">
    <source>
        <dbReference type="Proteomes" id="UP000186698"/>
    </source>
</evidence>
<comment type="cofactor">
    <cofactor evidence="3 27 28">
        <name>heme</name>
        <dbReference type="ChEBI" id="CHEBI:30413"/>
    </cofactor>
</comment>
<dbReference type="RefSeq" id="XP_018090395.1">
    <property type="nucleotide sequence ID" value="XM_018234906.2"/>
</dbReference>
<proteinExistence type="inferred from homology"/>
<dbReference type="KEGG" id="xla:108700877"/>
<dbReference type="Bgee" id="108700877">
    <property type="expression patterns" value="Expressed in stomach and 8 other cell types or tissues"/>
</dbReference>
<evidence type="ECO:0000256" key="6">
    <source>
        <dbReference type="ARBA" id="ARBA00012204"/>
    </source>
</evidence>
<keyword evidence="21" id="KW-0275">Fatty acid biosynthesis</keyword>
<keyword evidence="11" id="KW-0643">Prostaglandin biosynthesis</keyword>
<evidence type="ECO:0000313" key="32">
    <source>
        <dbReference type="Xenbase" id="XB-GENE-17330107"/>
    </source>
</evidence>
<keyword evidence="30" id="KW-1185">Reference proteome</keyword>
<dbReference type="CDD" id="cd20634">
    <property type="entry name" value="PGIS_CYP8A1"/>
    <property type="match status" value="1"/>
</dbReference>
<evidence type="ECO:0000256" key="24">
    <source>
        <dbReference type="ARBA" id="ARBA00031205"/>
    </source>
</evidence>
<evidence type="ECO:0000256" key="16">
    <source>
        <dbReference type="ARBA" id="ARBA00022832"/>
    </source>
</evidence>
<dbReference type="GO" id="GO:0106256">
    <property type="term" value="F:hydroperoxy icosatetraenoate dehydratase activity"/>
    <property type="evidence" value="ECO:0007669"/>
    <property type="project" value="UniProtKB-EC"/>
</dbReference>
<keyword evidence="14 27" id="KW-0479">Metal-binding</keyword>
<evidence type="ECO:0000256" key="13">
    <source>
        <dbReference type="ARBA" id="ARBA00022692"/>
    </source>
</evidence>
<dbReference type="GO" id="GO:0005789">
    <property type="term" value="C:endoplasmic reticulum membrane"/>
    <property type="evidence" value="ECO:0007669"/>
    <property type="project" value="UniProtKB-SubCell"/>
</dbReference>
<comment type="similarity">
    <text evidence="5 27">Belongs to the cytochrome P450 family.</text>
</comment>
<dbReference type="GO" id="GO:0004497">
    <property type="term" value="F:monooxygenase activity"/>
    <property type="evidence" value="ECO:0007669"/>
    <property type="project" value="InterPro"/>
</dbReference>
<evidence type="ECO:0000256" key="27">
    <source>
        <dbReference type="PIRNR" id="PIRNR000047"/>
    </source>
</evidence>
<evidence type="ECO:0000256" key="25">
    <source>
        <dbReference type="ARBA" id="ARBA00033404"/>
    </source>
</evidence>
<dbReference type="STRING" id="8355.A0A1L8ESJ9"/>
<evidence type="ECO:0000256" key="26">
    <source>
        <dbReference type="ARBA" id="ARBA00045141"/>
    </source>
</evidence>
<dbReference type="Proteomes" id="UP000186698">
    <property type="component" value="Chromosome 9_10L"/>
</dbReference>
<feature type="binding site" evidence="29">
    <location>
        <position position="109"/>
    </location>
    <ligand>
        <name>substrate</name>
    </ligand>
</feature>
<dbReference type="GO" id="GO:0005506">
    <property type="term" value="F:iron ion binding"/>
    <property type="evidence" value="ECO:0007669"/>
    <property type="project" value="InterPro"/>
</dbReference>
<evidence type="ECO:0000256" key="4">
    <source>
        <dbReference type="ARBA" id="ARBA00004389"/>
    </source>
</evidence>
<dbReference type="GO" id="GO:0001516">
    <property type="term" value="P:prostaglandin biosynthetic process"/>
    <property type="evidence" value="ECO:0000318"/>
    <property type="project" value="GO_Central"/>
</dbReference>
<keyword evidence="23" id="KW-0456">Lyase</keyword>
<evidence type="ECO:0000256" key="2">
    <source>
        <dbReference type="ARBA" id="ARBA00001719"/>
    </source>
</evidence>
<comment type="catalytic activity">
    <reaction evidence="2">
        <text>a hydroperoxyeicosatetraenoate = an oxoeicosatetraenoate + H2O</text>
        <dbReference type="Rhea" id="RHEA:55556"/>
        <dbReference type="ChEBI" id="CHEBI:15377"/>
        <dbReference type="ChEBI" id="CHEBI:59720"/>
        <dbReference type="ChEBI" id="CHEBI:131859"/>
        <dbReference type="EC" id="4.2.1.152"/>
    </reaction>
    <physiologicalReaction direction="left-to-right" evidence="2">
        <dbReference type="Rhea" id="RHEA:55557"/>
    </physiologicalReaction>
</comment>
<dbReference type="InterPro" id="IPR002403">
    <property type="entry name" value="Cyt_P450_E_grp-IV"/>
</dbReference>
<evidence type="ECO:0000256" key="23">
    <source>
        <dbReference type="ARBA" id="ARBA00023239"/>
    </source>
</evidence>
<feature type="binding site" description="axial binding residue" evidence="28">
    <location>
        <position position="445"/>
    </location>
    <ligand>
        <name>heme</name>
        <dbReference type="ChEBI" id="CHEBI:30413"/>
    </ligand>
    <ligandPart>
        <name>Fe</name>
        <dbReference type="ChEBI" id="CHEBI:18248"/>
    </ligandPart>
</feature>
<dbReference type="Gene3D" id="1.10.630.10">
    <property type="entry name" value="Cytochrome P450"/>
    <property type="match status" value="1"/>
</dbReference>
<keyword evidence="18 27" id="KW-0408">Iron</keyword>
<keyword evidence="20 27" id="KW-0472">Membrane</keyword>
<dbReference type="InterPro" id="IPR024204">
    <property type="entry name" value="Cyt_P450_CYP7A1-type"/>
</dbReference>
<dbReference type="EC" id="4.2.1.152" evidence="7"/>
<dbReference type="CTD" id="108700877"/>
<evidence type="ECO:0000256" key="9">
    <source>
        <dbReference type="ARBA" id="ARBA00022501"/>
    </source>
</evidence>
<name>A0A1L8ESJ9_XENLA</name>
<evidence type="ECO:0000256" key="7">
    <source>
        <dbReference type="ARBA" id="ARBA00013084"/>
    </source>
</evidence>
<dbReference type="OrthoDB" id="6692864at2759"/>
<dbReference type="PANTHER" id="PTHR24306">
    <property type="match status" value="1"/>
</dbReference>
<comment type="subcellular location">
    <subcellularLocation>
        <location evidence="4">Endoplasmic reticulum membrane</location>
        <topology evidence="4">Single-pass membrane protein</topology>
    </subcellularLocation>
</comment>
<evidence type="ECO:0000256" key="11">
    <source>
        <dbReference type="ARBA" id="ARBA00022585"/>
    </source>
</evidence>
<organism evidence="30 31">
    <name type="scientific">Xenopus laevis</name>
    <name type="common">African clawed frog</name>
    <dbReference type="NCBI Taxonomy" id="8355"/>
    <lineage>
        <taxon>Eukaryota</taxon>
        <taxon>Metazoa</taxon>
        <taxon>Chordata</taxon>
        <taxon>Craniata</taxon>
        <taxon>Vertebrata</taxon>
        <taxon>Euteleostomi</taxon>
        <taxon>Amphibia</taxon>
        <taxon>Batrachia</taxon>
        <taxon>Anura</taxon>
        <taxon>Pipoidea</taxon>
        <taxon>Pipidae</taxon>
        <taxon>Xenopodinae</taxon>
        <taxon>Xenopus</taxon>
        <taxon>Xenopus</taxon>
    </lineage>
</organism>
<dbReference type="GO" id="GO:0008116">
    <property type="term" value="F:prostaglandin-I synthase activity"/>
    <property type="evidence" value="ECO:0000318"/>
    <property type="project" value="GO_Central"/>
</dbReference>
<evidence type="ECO:0000256" key="15">
    <source>
        <dbReference type="ARBA" id="ARBA00022824"/>
    </source>
</evidence>
<dbReference type="GeneID" id="108700877"/>
<dbReference type="GO" id="GO:0020037">
    <property type="term" value="F:heme binding"/>
    <property type="evidence" value="ECO:0007669"/>
    <property type="project" value="InterPro"/>
</dbReference>
<keyword evidence="10" id="KW-0444">Lipid biosynthesis</keyword>
<keyword evidence="17" id="KW-1133">Transmembrane helix</keyword>
<feature type="binding site" evidence="29">
    <location>
        <position position="386"/>
    </location>
    <ligand>
        <name>substrate</name>
    </ligand>
</feature>
<protein>
    <recommendedName>
        <fullName evidence="8">Prostacyclin synthase</fullName>
        <ecNumber evidence="7">4.2.1.152</ecNumber>
        <ecNumber evidence="6">5.3.99.4</ecNumber>
    </recommendedName>
    <alternativeName>
        <fullName evidence="25">Hydroperoxy icosatetraenoate dehydratase</fullName>
    </alternativeName>
    <alternativeName>
        <fullName evidence="24">Prostaglandin I2 synthase</fullName>
    </alternativeName>
</protein>
<sequence>MVWTGAFFLLLLILFISFCCRRFLHRTRQPNEPPLDHGSIPWLGYAFEFGKDAAKFISKMKEKHGDIFTIQVAGKFITILLDPHSYDAVVWAPSSHLDFGKYARMLMDRMFDVRLPPTGVTEEKTLLTSHFQSSNLTILTKSMFHNLNIILLNDRWLPDTEWKDQGLFEFVYGVMLRAGYLTLFGTESEPDTATCSAVRDLERSKEIYHEFRKLDQLLMKSARNTLSPGEKEEAALVKSRLQQLLSMKSHKGKCCKSSWFEYYQQHLEEIEATEDMQSRALVLQLWATQGNAGPATFWLVLYLLKHPEAMAAVQGEFQRIFPRNRQEKRHIEEMNQDLLDKMIILDNVLSETLRLTAAPFISREVLTDMSLKLADGQQYQLRRGDRLCLFPFVSPQMDPEVHQQPQVFQYNRFLKSDGTAKTEFYKNGRRLKYYNLPWGAGSNVCVGKKHAINSIKQFVCLLLFYFDFELKNPAEEIPEFDRTRYGFGLLQPERDIIFRYRRKA</sequence>
<evidence type="ECO:0000256" key="17">
    <source>
        <dbReference type="ARBA" id="ARBA00022989"/>
    </source>
</evidence>
<evidence type="ECO:0000256" key="22">
    <source>
        <dbReference type="ARBA" id="ARBA00023235"/>
    </source>
</evidence>
<comment type="function">
    <text evidence="26">Catalyzes the biosynthesis and metabolism of eicosanoids. Catalyzes the isomerization of prostaglandin H2 to prostacyclin (= prostaglandin I2), a potent mediator of vasodilation and inhibitor of platelet aggregation. Additionally, displays dehydratase activity, toward hydroperoxyeicosatetraenoates (HPETEs), especially toward (15S)-hydroperoxy-(5Z,8Z,11Z,13E)-eicosatetraenoate (15(S)-HPETE).</text>
</comment>
<dbReference type="OMA" id="KFITRMK"/>
<dbReference type="InterPro" id="IPR001128">
    <property type="entry name" value="Cyt_P450"/>
</dbReference>
<dbReference type="PaxDb" id="8355-A0A1L8ESJ9"/>
<dbReference type="PANTHER" id="PTHR24306:SF4">
    <property type="entry name" value="PROSTACYCLIN SYNTHASE"/>
    <property type="match status" value="1"/>
</dbReference>
<dbReference type="PRINTS" id="PR00465">
    <property type="entry name" value="EP450IV"/>
</dbReference>
<dbReference type="EC" id="5.3.99.4" evidence="6"/>
<gene>
    <name evidence="31 32" type="primary">ptgis.L</name>
</gene>
<dbReference type="FunFam" id="1.10.630.10:FF:000025">
    <property type="entry name" value="Prostaglandin I2 (prostacyclin) synthase"/>
    <property type="match status" value="1"/>
</dbReference>
<reference evidence="31" key="1">
    <citation type="submission" date="2025-08" db="UniProtKB">
        <authorList>
            <consortium name="RefSeq"/>
        </authorList>
    </citation>
    <scope>IDENTIFICATION</scope>
    <source>
        <strain evidence="31">J_2021</strain>
        <tissue evidence="31">Erythrocytes</tissue>
    </source>
</reference>
<evidence type="ECO:0000256" key="29">
    <source>
        <dbReference type="PIRSR" id="PIRSR000047-2"/>
    </source>
</evidence>
<dbReference type="GO" id="GO:0016705">
    <property type="term" value="F:oxidoreductase activity, acting on paired donors, with incorporation or reduction of molecular oxygen"/>
    <property type="evidence" value="ECO:0007669"/>
    <property type="project" value="InterPro"/>
</dbReference>
<dbReference type="AGR" id="Xenbase:XB-GENE-17330107"/>
<comment type="catalytic activity">
    <reaction evidence="1">
        <text>prostaglandin H2 = prostaglandin I2</text>
        <dbReference type="Rhea" id="RHEA:23580"/>
        <dbReference type="ChEBI" id="CHEBI:57403"/>
        <dbReference type="ChEBI" id="CHEBI:57405"/>
        <dbReference type="EC" id="5.3.99.4"/>
    </reaction>
    <physiologicalReaction direction="left-to-right" evidence="1">
        <dbReference type="Rhea" id="RHEA:23581"/>
    </physiologicalReaction>
</comment>
<feature type="binding site" evidence="29">
    <location>
        <position position="115"/>
    </location>
    <ligand>
        <name>substrate</name>
    </ligand>
</feature>
<dbReference type="SUPFAM" id="SSF48264">
    <property type="entry name" value="Cytochrome P450"/>
    <property type="match status" value="1"/>
</dbReference>
<keyword evidence="12 27" id="KW-0349">Heme</keyword>
<evidence type="ECO:0000256" key="14">
    <source>
        <dbReference type="ARBA" id="ARBA00022723"/>
    </source>
</evidence>
<dbReference type="InterPro" id="IPR036396">
    <property type="entry name" value="Cyt_P450_sf"/>
</dbReference>
<dbReference type="Pfam" id="PF00067">
    <property type="entry name" value="p450"/>
    <property type="match status" value="1"/>
</dbReference>
<evidence type="ECO:0000256" key="20">
    <source>
        <dbReference type="ARBA" id="ARBA00023136"/>
    </source>
</evidence>
<evidence type="ECO:0000256" key="8">
    <source>
        <dbReference type="ARBA" id="ARBA00017409"/>
    </source>
</evidence>
<evidence type="ECO:0000256" key="3">
    <source>
        <dbReference type="ARBA" id="ARBA00001971"/>
    </source>
</evidence>
<evidence type="ECO:0000256" key="12">
    <source>
        <dbReference type="ARBA" id="ARBA00022617"/>
    </source>
</evidence>
<evidence type="ECO:0000313" key="31">
    <source>
        <dbReference type="RefSeq" id="XP_018090395.1"/>
    </source>
</evidence>
<evidence type="ECO:0000256" key="5">
    <source>
        <dbReference type="ARBA" id="ARBA00010617"/>
    </source>
</evidence>
<evidence type="ECO:0000256" key="19">
    <source>
        <dbReference type="ARBA" id="ARBA00023098"/>
    </source>
</evidence>
<evidence type="ECO:0000256" key="1">
    <source>
        <dbReference type="ARBA" id="ARBA00000463"/>
    </source>
</evidence>
<dbReference type="AlphaFoldDB" id="A0A1L8ESJ9"/>
<keyword evidence="9" id="KW-0644">Prostaglandin metabolism</keyword>
<dbReference type="PIRSF" id="PIRSF000047">
    <property type="entry name" value="Cytochrome_CYPVIIA1"/>
    <property type="match status" value="1"/>
</dbReference>
<evidence type="ECO:0000256" key="18">
    <source>
        <dbReference type="ARBA" id="ARBA00023004"/>
    </source>
</evidence>
<accession>A0A1L8ESJ9</accession>
<keyword evidence="15 27" id="KW-0256">Endoplasmic reticulum</keyword>
<evidence type="ECO:0000256" key="28">
    <source>
        <dbReference type="PIRSR" id="PIRSR000047-1"/>
    </source>
</evidence>
<keyword evidence="16" id="KW-0276">Fatty acid metabolism</keyword>
<keyword evidence="19" id="KW-0443">Lipid metabolism</keyword>
<evidence type="ECO:0000256" key="21">
    <source>
        <dbReference type="ARBA" id="ARBA00023160"/>
    </source>
</evidence>
<keyword evidence="22" id="KW-0413">Isomerase</keyword>
<dbReference type="Xenbase" id="XB-GENE-17330107">
    <property type="gene designation" value="ptgis.L"/>
</dbReference>